<feature type="non-terminal residue" evidence="2">
    <location>
        <position position="102"/>
    </location>
</feature>
<accession>A0AA39G9H7</accession>
<proteinExistence type="predicted"/>
<reference evidence="2" key="2">
    <citation type="submission" date="2023-03" db="EMBL/GenBank/DDBJ databases">
        <authorList>
            <person name="Inwood S.N."/>
            <person name="Skelly J.G."/>
            <person name="Guhlin J."/>
            <person name="Harrop T.W.R."/>
            <person name="Goldson S.G."/>
            <person name="Dearden P.K."/>
        </authorList>
    </citation>
    <scope>NUCLEOTIDE SEQUENCE</scope>
    <source>
        <strain evidence="2">Lincoln</strain>
        <tissue evidence="2">Whole body</tissue>
    </source>
</reference>
<protein>
    <submittedName>
        <fullName evidence="2">Uncharacterized protein</fullName>
    </submittedName>
</protein>
<feature type="region of interest" description="Disordered" evidence="1">
    <location>
        <begin position="56"/>
        <end position="102"/>
    </location>
</feature>
<keyword evidence="3" id="KW-1185">Reference proteome</keyword>
<evidence type="ECO:0000313" key="2">
    <source>
        <dbReference type="EMBL" id="KAK0183515.1"/>
    </source>
</evidence>
<evidence type="ECO:0000256" key="1">
    <source>
        <dbReference type="SAM" id="MobiDB-lite"/>
    </source>
</evidence>
<reference evidence="2" key="1">
    <citation type="journal article" date="2023" name="bioRxiv">
        <title>Scaffold-level genome assemblies of two parasitoid biocontrol wasps reveal the parthenogenesis mechanism and an associated novel virus.</title>
        <authorList>
            <person name="Inwood S."/>
            <person name="Skelly J."/>
            <person name="Guhlin J."/>
            <person name="Harrop T."/>
            <person name="Goldson S."/>
            <person name="Dearden P."/>
        </authorList>
    </citation>
    <scope>NUCLEOTIDE SEQUENCE</scope>
    <source>
        <strain evidence="2">Lincoln</strain>
        <tissue evidence="2">Whole body</tissue>
    </source>
</reference>
<organism evidence="2 3">
    <name type="scientific">Microctonus hyperodae</name>
    <name type="common">Parasitoid wasp</name>
    <dbReference type="NCBI Taxonomy" id="165561"/>
    <lineage>
        <taxon>Eukaryota</taxon>
        <taxon>Metazoa</taxon>
        <taxon>Ecdysozoa</taxon>
        <taxon>Arthropoda</taxon>
        <taxon>Hexapoda</taxon>
        <taxon>Insecta</taxon>
        <taxon>Pterygota</taxon>
        <taxon>Neoptera</taxon>
        <taxon>Endopterygota</taxon>
        <taxon>Hymenoptera</taxon>
        <taxon>Apocrita</taxon>
        <taxon>Ichneumonoidea</taxon>
        <taxon>Braconidae</taxon>
        <taxon>Euphorinae</taxon>
        <taxon>Microctonus</taxon>
    </lineage>
</organism>
<sequence length="102" mass="11737">KTVNNSYNIARMFGSYQTRKQLCSIFKAFNARSVLLHEVNSVKARSPILREQEYSYIERPMPRHPTIRPQGHSTEQYPIGDSDGNYRSADPVNFNDELASET</sequence>
<gene>
    <name evidence="2" type="ORF">PV327_001552</name>
</gene>
<dbReference type="AlphaFoldDB" id="A0AA39G9H7"/>
<comment type="caution">
    <text evidence="2">The sequence shown here is derived from an EMBL/GenBank/DDBJ whole genome shotgun (WGS) entry which is preliminary data.</text>
</comment>
<evidence type="ECO:0000313" key="3">
    <source>
        <dbReference type="Proteomes" id="UP001168972"/>
    </source>
</evidence>
<dbReference type="Proteomes" id="UP001168972">
    <property type="component" value="Unassembled WGS sequence"/>
</dbReference>
<name>A0AA39G9H7_MICHY</name>
<dbReference type="EMBL" id="JAQQBR010000001">
    <property type="protein sequence ID" value="KAK0183515.1"/>
    <property type="molecule type" value="Genomic_DNA"/>
</dbReference>